<sequence length="106" mass="12208">MKLSLELGTRNRWPMYATYEEDAKLRDKKWDFYFDRRSGERIVMHDATDIPLPCPSNAEFDRALFSDYYGIACAKAGVSGMPLMTGRITDSQMILAEEVFRGRCIV</sequence>
<keyword evidence="2" id="KW-1185">Reference proteome</keyword>
<gene>
    <name evidence="1" type="ORF">CYCCA115_LOCUS16480</name>
</gene>
<accession>A0AAD2FY66</accession>
<evidence type="ECO:0000313" key="1">
    <source>
        <dbReference type="EMBL" id="CAJ1956960.1"/>
    </source>
</evidence>
<organism evidence="1 2">
    <name type="scientific">Cylindrotheca closterium</name>
    <dbReference type="NCBI Taxonomy" id="2856"/>
    <lineage>
        <taxon>Eukaryota</taxon>
        <taxon>Sar</taxon>
        <taxon>Stramenopiles</taxon>
        <taxon>Ochrophyta</taxon>
        <taxon>Bacillariophyta</taxon>
        <taxon>Bacillariophyceae</taxon>
        <taxon>Bacillariophycidae</taxon>
        <taxon>Bacillariales</taxon>
        <taxon>Bacillariaceae</taxon>
        <taxon>Cylindrotheca</taxon>
    </lineage>
</organism>
<dbReference type="EMBL" id="CAKOGP040001928">
    <property type="protein sequence ID" value="CAJ1956960.1"/>
    <property type="molecule type" value="Genomic_DNA"/>
</dbReference>
<comment type="caution">
    <text evidence="1">The sequence shown here is derived from an EMBL/GenBank/DDBJ whole genome shotgun (WGS) entry which is preliminary data.</text>
</comment>
<evidence type="ECO:0000313" key="2">
    <source>
        <dbReference type="Proteomes" id="UP001295423"/>
    </source>
</evidence>
<name>A0AAD2FY66_9STRA</name>
<dbReference type="Proteomes" id="UP001295423">
    <property type="component" value="Unassembled WGS sequence"/>
</dbReference>
<protein>
    <submittedName>
        <fullName evidence="1">Uncharacterized protein</fullName>
    </submittedName>
</protein>
<reference evidence="1" key="1">
    <citation type="submission" date="2023-08" db="EMBL/GenBank/DDBJ databases">
        <authorList>
            <person name="Audoor S."/>
            <person name="Bilcke G."/>
        </authorList>
    </citation>
    <scope>NUCLEOTIDE SEQUENCE</scope>
</reference>
<dbReference type="AlphaFoldDB" id="A0AAD2FY66"/>
<proteinExistence type="predicted"/>